<evidence type="ECO:0000313" key="2">
    <source>
        <dbReference type="Proteomes" id="UP000774326"/>
    </source>
</evidence>
<proteinExistence type="predicted"/>
<reference evidence="1" key="1">
    <citation type="journal article" date="2021" name="Open Biol.">
        <title>Shared evolutionary footprints suggest mitochondrial oxidative damage underlies multiple complex I losses in fungi.</title>
        <authorList>
            <person name="Schikora-Tamarit M.A."/>
            <person name="Marcet-Houben M."/>
            <person name="Nosek J."/>
            <person name="Gabaldon T."/>
        </authorList>
    </citation>
    <scope>NUCLEOTIDE SEQUENCE</scope>
    <source>
        <strain evidence="1">CBS2887</strain>
    </source>
</reference>
<sequence>MFPLQGTPLIIGILSFKLHQLTLPQCVIDSSYGGVESGRLAVEFTAVVDLEVRYSSSMTKLSPLYSNNLSHPTLCTISVKILYPLAYVDLKLEACRLESFSQSEQNLQGIVVQACDLHSFEEPINQIIVNHIAIPRLSRASQLGTKFKDVFKTVKEMLSSALFSEWVQVSGLNNGIDLFIIIFRT</sequence>
<reference evidence="1" key="2">
    <citation type="submission" date="2021-01" db="EMBL/GenBank/DDBJ databases">
        <authorList>
            <person name="Schikora-Tamarit M.A."/>
        </authorList>
    </citation>
    <scope>NUCLEOTIDE SEQUENCE</scope>
    <source>
        <strain evidence="1">CBS2887</strain>
    </source>
</reference>
<dbReference type="AlphaFoldDB" id="A0A9P8Q5C5"/>
<comment type="caution">
    <text evidence="1">The sequence shown here is derived from an EMBL/GenBank/DDBJ whole genome shotgun (WGS) entry which is preliminary data.</text>
</comment>
<dbReference type="EMBL" id="JAEUBG010002539">
    <property type="protein sequence ID" value="KAH3684398.1"/>
    <property type="molecule type" value="Genomic_DNA"/>
</dbReference>
<protein>
    <submittedName>
        <fullName evidence="1">Uncharacterized protein</fullName>
    </submittedName>
</protein>
<accession>A0A9P8Q5C5</accession>
<organism evidence="1 2">
    <name type="scientific">Wickerhamomyces pijperi</name>
    <name type="common">Yeast</name>
    <name type="synonym">Pichia pijperi</name>
    <dbReference type="NCBI Taxonomy" id="599730"/>
    <lineage>
        <taxon>Eukaryota</taxon>
        <taxon>Fungi</taxon>
        <taxon>Dikarya</taxon>
        <taxon>Ascomycota</taxon>
        <taxon>Saccharomycotina</taxon>
        <taxon>Saccharomycetes</taxon>
        <taxon>Phaffomycetales</taxon>
        <taxon>Wickerhamomycetaceae</taxon>
        <taxon>Wickerhamomyces</taxon>
    </lineage>
</organism>
<gene>
    <name evidence="1" type="ORF">WICPIJ_004631</name>
</gene>
<keyword evidence="2" id="KW-1185">Reference proteome</keyword>
<dbReference type="Proteomes" id="UP000774326">
    <property type="component" value="Unassembled WGS sequence"/>
</dbReference>
<name>A0A9P8Q5C5_WICPI</name>
<evidence type="ECO:0000313" key="1">
    <source>
        <dbReference type="EMBL" id="KAH3684398.1"/>
    </source>
</evidence>